<keyword evidence="4" id="KW-1185">Reference proteome</keyword>
<comment type="caution">
    <text evidence="3">The sequence shown here is derived from an EMBL/GenBank/DDBJ whole genome shotgun (WGS) entry which is preliminary data.</text>
</comment>
<dbReference type="Proteomes" id="UP001629113">
    <property type="component" value="Unassembled WGS sequence"/>
</dbReference>
<accession>A0ABR4PKJ6</accession>
<protein>
    <submittedName>
        <fullName evidence="3">Uncharacterized protein</fullName>
    </submittedName>
</protein>
<organism evidence="3 4">
    <name type="scientific">Phlyctema vagabunda</name>
    <dbReference type="NCBI Taxonomy" id="108571"/>
    <lineage>
        <taxon>Eukaryota</taxon>
        <taxon>Fungi</taxon>
        <taxon>Dikarya</taxon>
        <taxon>Ascomycota</taxon>
        <taxon>Pezizomycotina</taxon>
        <taxon>Leotiomycetes</taxon>
        <taxon>Helotiales</taxon>
        <taxon>Dermateaceae</taxon>
        <taxon>Phlyctema</taxon>
    </lineage>
</organism>
<evidence type="ECO:0000313" key="4">
    <source>
        <dbReference type="Proteomes" id="UP001629113"/>
    </source>
</evidence>
<evidence type="ECO:0000256" key="2">
    <source>
        <dbReference type="SAM" id="MobiDB-lite"/>
    </source>
</evidence>
<evidence type="ECO:0000256" key="1">
    <source>
        <dbReference type="SAM" id="Coils"/>
    </source>
</evidence>
<gene>
    <name evidence="3" type="ORF">PVAG01_05621</name>
</gene>
<reference evidence="3 4" key="1">
    <citation type="submission" date="2024-06" db="EMBL/GenBank/DDBJ databases">
        <title>Complete genome of Phlyctema vagabunda strain 19-DSS-EL-015.</title>
        <authorList>
            <person name="Fiorenzani C."/>
        </authorList>
    </citation>
    <scope>NUCLEOTIDE SEQUENCE [LARGE SCALE GENOMIC DNA]</scope>
    <source>
        <strain evidence="3 4">19-DSS-EL-015</strain>
    </source>
</reference>
<keyword evidence="1" id="KW-0175">Coiled coil</keyword>
<evidence type="ECO:0000313" key="3">
    <source>
        <dbReference type="EMBL" id="KAL3423874.1"/>
    </source>
</evidence>
<proteinExistence type="predicted"/>
<dbReference type="EMBL" id="JBFCZG010000004">
    <property type="protein sequence ID" value="KAL3423874.1"/>
    <property type="molecule type" value="Genomic_DNA"/>
</dbReference>
<feature type="region of interest" description="Disordered" evidence="2">
    <location>
        <begin position="216"/>
        <end position="246"/>
    </location>
</feature>
<sequence length="258" mass="28643">MAVQTMVYNERRAVLAAQVQALEAQQRCIQTLSAQESHHNRVLSARIAVDRVAVHADKPAGMEEMAEIEAGKPSAIGKELSAVSKKYSAIVQELKDMEEEQAQKLSVTEKEASNAIEAHALELSNIKEAHALELQKMEDTEEEQVHTIVAIAKELSDAKKAHALELSAIRRANAQVLAALQETFVSTAQRVRETGQQNKVGIKRTRDEAFNFKAPLDTVKPADDAEMSKKPRPGTREDPKLKLEHRSPIKLEEDRCIL</sequence>
<name>A0ABR4PKJ6_9HELO</name>
<feature type="coiled-coil region" evidence="1">
    <location>
        <begin position="80"/>
        <end position="143"/>
    </location>
</feature>
<feature type="compositionally biased region" description="Basic and acidic residues" evidence="2">
    <location>
        <begin position="220"/>
        <end position="246"/>
    </location>
</feature>